<evidence type="ECO:0000259" key="2">
    <source>
        <dbReference type="PROSITE" id="PS51029"/>
    </source>
</evidence>
<dbReference type="GO" id="GO:0003677">
    <property type="term" value="F:DNA binding"/>
    <property type="evidence" value="ECO:0007669"/>
    <property type="project" value="InterPro"/>
</dbReference>
<protein>
    <recommendedName>
        <fullName evidence="6">MADF domain-containing protein</fullName>
    </recommendedName>
</protein>
<evidence type="ECO:0000313" key="5">
    <source>
        <dbReference type="Proteomes" id="UP001154329"/>
    </source>
</evidence>
<dbReference type="InterPro" id="IPR039353">
    <property type="entry name" value="TF_Adf1"/>
</dbReference>
<keyword evidence="1" id="KW-0539">Nucleus</keyword>
<name>A0A9P0JB60_APHGO</name>
<feature type="domain" description="BESS" evidence="3">
    <location>
        <begin position="187"/>
        <end position="226"/>
    </location>
</feature>
<keyword evidence="5" id="KW-1185">Reference proteome</keyword>
<gene>
    <name evidence="4" type="ORF">APHIGO_LOCUS9656</name>
</gene>
<dbReference type="PANTHER" id="PTHR12243">
    <property type="entry name" value="MADF DOMAIN TRANSCRIPTION FACTOR"/>
    <property type="match status" value="1"/>
</dbReference>
<dbReference type="GO" id="GO:0005634">
    <property type="term" value="C:nucleus"/>
    <property type="evidence" value="ECO:0007669"/>
    <property type="project" value="UniProtKB-SubCell"/>
</dbReference>
<dbReference type="PROSITE" id="PS51031">
    <property type="entry name" value="BESS"/>
    <property type="match status" value="1"/>
</dbReference>
<dbReference type="InterPro" id="IPR004210">
    <property type="entry name" value="BESS_motif"/>
</dbReference>
<dbReference type="GO" id="GO:0006357">
    <property type="term" value="P:regulation of transcription by RNA polymerase II"/>
    <property type="evidence" value="ECO:0007669"/>
    <property type="project" value="TreeGrafter"/>
</dbReference>
<feature type="domain" description="MADF" evidence="2">
    <location>
        <begin position="7"/>
        <end position="107"/>
    </location>
</feature>
<dbReference type="SMART" id="SM00595">
    <property type="entry name" value="MADF"/>
    <property type="match status" value="1"/>
</dbReference>
<dbReference type="Proteomes" id="UP001154329">
    <property type="component" value="Chromosome 3"/>
</dbReference>
<dbReference type="PROSITE" id="PS51029">
    <property type="entry name" value="MADF"/>
    <property type="match status" value="1"/>
</dbReference>
<dbReference type="PANTHER" id="PTHR12243:SF69">
    <property type="entry name" value="SI:CH73-59F11.3"/>
    <property type="match status" value="1"/>
</dbReference>
<evidence type="ECO:0008006" key="6">
    <source>
        <dbReference type="Google" id="ProtNLM"/>
    </source>
</evidence>
<sequence length="306" mass="35242">MEINIDTLINEVEKRPAIWDMSSHDYSNRTLKRRCWEELVLIFCSTEDSEEKKKSLGLELQKRWKGLRDGYVKEVKKMKQIKSGSGASARSSYLYYGRLKFLQPTIKKNLTESNFETAEVGDDEDVESATENFIEEDSPSASNKEGIFKTPPNHQRKKIKLHPADEHFANIIEKSLNQRNVADKKEDDEDKLFCLSLVKEIKKVPETMRLKTKIEIYNLILKNQSVSTQSHPLNTTNISQSNHLATAYSQQYTPRFTYSQYDHPNYTTAVPYGTPHQMYTQMNQNNIVPSPASDISQESSDLDIFG</sequence>
<accession>A0A9P0JB60</accession>
<dbReference type="GO" id="GO:0005667">
    <property type="term" value="C:transcription regulator complex"/>
    <property type="evidence" value="ECO:0007669"/>
    <property type="project" value="TreeGrafter"/>
</dbReference>
<dbReference type="EMBL" id="OU899036">
    <property type="protein sequence ID" value="CAH1733326.1"/>
    <property type="molecule type" value="Genomic_DNA"/>
</dbReference>
<reference evidence="4" key="1">
    <citation type="submission" date="2022-02" db="EMBL/GenBank/DDBJ databases">
        <authorList>
            <person name="King R."/>
        </authorList>
    </citation>
    <scope>NUCLEOTIDE SEQUENCE</scope>
</reference>
<reference evidence="4" key="2">
    <citation type="submission" date="2022-10" db="EMBL/GenBank/DDBJ databases">
        <authorList>
            <consortium name="ENA_rothamsted_submissions"/>
            <consortium name="culmorum"/>
            <person name="King R."/>
        </authorList>
    </citation>
    <scope>NUCLEOTIDE SEQUENCE</scope>
</reference>
<comment type="subcellular location">
    <subcellularLocation>
        <location evidence="1">Nucleus</location>
    </subcellularLocation>
</comment>
<evidence type="ECO:0000313" key="4">
    <source>
        <dbReference type="EMBL" id="CAH1733326.1"/>
    </source>
</evidence>
<dbReference type="AlphaFoldDB" id="A0A9P0JB60"/>
<proteinExistence type="predicted"/>
<dbReference type="Pfam" id="PF02944">
    <property type="entry name" value="BESS"/>
    <property type="match status" value="1"/>
</dbReference>
<evidence type="ECO:0000259" key="3">
    <source>
        <dbReference type="PROSITE" id="PS51031"/>
    </source>
</evidence>
<dbReference type="Pfam" id="PF10545">
    <property type="entry name" value="MADF_DNA_bdg"/>
    <property type="match status" value="1"/>
</dbReference>
<dbReference type="InterPro" id="IPR006578">
    <property type="entry name" value="MADF-dom"/>
</dbReference>
<evidence type="ECO:0000256" key="1">
    <source>
        <dbReference type="PROSITE-ProRule" id="PRU00371"/>
    </source>
</evidence>
<organism evidence="4 5">
    <name type="scientific">Aphis gossypii</name>
    <name type="common">Cotton aphid</name>
    <dbReference type="NCBI Taxonomy" id="80765"/>
    <lineage>
        <taxon>Eukaryota</taxon>
        <taxon>Metazoa</taxon>
        <taxon>Ecdysozoa</taxon>
        <taxon>Arthropoda</taxon>
        <taxon>Hexapoda</taxon>
        <taxon>Insecta</taxon>
        <taxon>Pterygota</taxon>
        <taxon>Neoptera</taxon>
        <taxon>Paraneoptera</taxon>
        <taxon>Hemiptera</taxon>
        <taxon>Sternorrhyncha</taxon>
        <taxon>Aphidomorpha</taxon>
        <taxon>Aphidoidea</taxon>
        <taxon>Aphididae</taxon>
        <taxon>Aphidini</taxon>
        <taxon>Aphis</taxon>
        <taxon>Aphis</taxon>
    </lineage>
</organism>